<name>M1D8H6_SOLTU</name>
<accession>M1D8H6</accession>
<feature type="compositionally biased region" description="Polar residues" evidence="1">
    <location>
        <begin position="110"/>
        <end position="127"/>
    </location>
</feature>
<feature type="region of interest" description="Disordered" evidence="1">
    <location>
        <begin position="110"/>
        <end position="129"/>
    </location>
</feature>
<reference evidence="2" key="2">
    <citation type="submission" date="2015-06" db="UniProtKB">
        <authorList>
            <consortium name="EnsemblPlants"/>
        </authorList>
    </citation>
    <scope>IDENTIFICATION</scope>
    <source>
        <strain evidence="2">DM1-3 516 R44</strain>
    </source>
</reference>
<organism evidence="2 3">
    <name type="scientific">Solanum tuberosum</name>
    <name type="common">Potato</name>
    <dbReference type="NCBI Taxonomy" id="4113"/>
    <lineage>
        <taxon>Eukaryota</taxon>
        <taxon>Viridiplantae</taxon>
        <taxon>Streptophyta</taxon>
        <taxon>Embryophyta</taxon>
        <taxon>Tracheophyta</taxon>
        <taxon>Spermatophyta</taxon>
        <taxon>Magnoliopsida</taxon>
        <taxon>eudicotyledons</taxon>
        <taxon>Gunneridae</taxon>
        <taxon>Pentapetalae</taxon>
        <taxon>asterids</taxon>
        <taxon>lamiids</taxon>
        <taxon>Solanales</taxon>
        <taxon>Solanaceae</taxon>
        <taxon>Solanoideae</taxon>
        <taxon>Solaneae</taxon>
        <taxon>Solanum</taxon>
    </lineage>
</organism>
<dbReference type="EnsemblPlants" id="PGSC0003DMT400084976">
    <property type="protein sequence ID" value="PGSC0003DMT400084976"/>
    <property type="gene ID" value="PGSC0003DMG400034547"/>
</dbReference>
<evidence type="ECO:0000313" key="3">
    <source>
        <dbReference type="Proteomes" id="UP000011115"/>
    </source>
</evidence>
<dbReference type="AlphaFoldDB" id="M1D8H6"/>
<dbReference type="Gramene" id="PGSC0003DMT400084976">
    <property type="protein sequence ID" value="PGSC0003DMT400084976"/>
    <property type="gene ID" value="PGSC0003DMG400034547"/>
</dbReference>
<dbReference type="PaxDb" id="4113-PGSC0003DMT400084976"/>
<sequence>MPSTWSRGEPLTPYNPELSKTLRRMNNQGVQNNPVIEEHEDGVGNENAQVPGGNLLGDVLRVQNPPEPRLQDNYRVEFNTVESPIVLPPLPLGHIFLQLDQQINQLSTTVNPHQPGTLPSNTIQNPKNDGHYMAVTTRGGKQIIDPHMSSEVEIVGQKDDGEIEVIGESKNATEKEAEIT</sequence>
<evidence type="ECO:0000256" key="1">
    <source>
        <dbReference type="SAM" id="MobiDB-lite"/>
    </source>
</evidence>
<proteinExistence type="predicted"/>
<feature type="region of interest" description="Disordered" evidence="1">
    <location>
        <begin position="157"/>
        <end position="180"/>
    </location>
</feature>
<dbReference type="InParanoid" id="M1D8H6"/>
<evidence type="ECO:0000313" key="2">
    <source>
        <dbReference type="EnsemblPlants" id="PGSC0003DMT400084976"/>
    </source>
</evidence>
<keyword evidence="3" id="KW-1185">Reference proteome</keyword>
<protein>
    <submittedName>
        <fullName evidence="2">Integrase core domain containing protein</fullName>
    </submittedName>
</protein>
<dbReference type="Proteomes" id="UP000011115">
    <property type="component" value="Unassembled WGS sequence"/>
</dbReference>
<feature type="compositionally biased region" description="Basic and acidic residues" evidence="1">
    <location>
        <begin position="171"/>
        <end position="180"/>
    </location>
</feature>
<dbReference type="HOGENOM" id="CLU_1498831_0_0_1"/>
<reference evidence="3" key="1">
    <citation type="journal article" date="2011" name="Nature">
        <title>Genome sequence and analysis of the tuber crop potato.</title>
        <authorList>
            <consortium name="The Potato Genome Sequencing Consortium"/>
        </authorList>
    </citation>
    <scope>NUCLEOTIDE SEQUENCE [LARGE SCALE GENOMIC DNA]</scope>
    <source>
        <strain evidence="3">cv. DM1-3 516 R44</strain>
    </source>
</reference>